<accession>A0ABY1M111</accession>
<evidence type="ECO:0000313" key="2">
    <source>
        <dbReference type="Proteomes" id="UP000192939"/>
    </source>
</evidence>
<dbReference type="Proteomes" id="UP000192939">
    <property type="component" value="Unassembled WGS sequence"/>
</dbReference>
<name>A0ABY1M111_9BACL</name>
<proteinExistence type="predicted"/>
<gene>
    <name evidence="1" type="ORF">SAMN02744124_03283</name>
</gene>
<comment type="caution">
    <text evidence="1">The sequence shown here is derived from an EMBL/GenBank/DDBJ whole genome shotgun (WGS) entry which is preliminary data.</text>
</comment>
<dbReference type="EMBL" id="FXAE01000039">
    <property type="protein sequence ID" value="SMF47967.1"/>
    <property type="molecule type" value="Genomic_DNA"/>
</dbReference>
<protein>
    <recommendedName>
        <fullName evidence="3">Transposase</fullName>
    </recommendedName>
</protein>
<sequence>MCMKNRIDSVEIAENGELYLIFRVHLHLLIAKTRRPPGWDGIPQAVFVL</sequence>
<keyword evidence="2" id="KW-1185">Reference proteome</keyword>
<organism evidence="1 2">
    <name type="scientific">Paenibacillus barengoltzii J12</name>
    <dbReference type="NCBI Taxonomy" id="935846"/>
    <lineage>
        <taxon>Bacteria</taxon>
        <taxon>Bacillati</taxon>
        <taxon>Bacillota</taxon>
        <taxon>Bacilli</taxon>
        <taxon>Bacillales</taxon>
        <taxon>Paenibacillaceae</taxon>
        <taxon>Paenibacillus</taxon>
    </lineage>
</organism>
<evidence type="ECO:0000313" key="1">
    <source>
        <dbReference type="EMBL" id="SMF47967.1"/>
    </source>
</evidence>
<reference evidence="1 2" key="1">
    <citation type="submission" date="2017-04" db="EMBL/GenBank/DDBJ databases">
        <authorList>
            <person name="Varghese N."/>
            <person name="Submissions S."/>
        </authorList>
    </citation>
    <scope>NUCLEOTIDE SEQUENCE [LARGE SCALE GENOMIC DNA]</scope>
    <source>
        <strain evidence="1 2">J12</strain>
    </source>
</reference>
<evidence type="ECO:0008006" key="3">
    <source>
        <dbReference type="Google" id="ProtNLM"/>
    </source>
</evidence>